<accession>A0A2A4X4X4</accession>
<evidence type="ECO:0000313" key="2">
    <source>
        <dbReference type="Proteomes" id="UP000218775"/>
    </source>
</evidence>
<dbReference type="Proteomes" id="UP000218775">
    <property type="component" value="Unassembled WGS sequence"/>
</dbReference>
<evidence type="ECO:0000313" key="1">
    <source>
        <dbReference type="EMBL" id="PCI77179.1"/>
    </source>
</evidence>
<organism evidence="1 2">
    <name type="scientific">Aerophobetes bacterium</name>
    <dbReference type="NCBI Taxonomy" id="2030807"/>
    <lineage>
        <taxon>Bacteria</taxon>
        <taxon>Candidatus Aerophobota</taxon>
    </lineage>
</organism>
<gene>
    <name evidence="1" type="ORF">COB21_03330</name>
</gene>
<sequence>MLLHVLFFIPKKHLEAKKMSIYINKPLFPQGVITGANFEQEWMLPAWFDSYKKYNDSPILFIDFGMSESAKRWCKKRGELITLTPQKTPLKQSIAQHIPDAILEKRAVWFQKPKALLSTLFKKSIWVDVDVLFFGTVQPIFDLIKDLNALAMRKEIAIRADSERSLNLVPQKATSYNTGVVAYMWGCLPIAQWCENLDICCKSHLGDQDSFSTFLYKSGAPVILLPEYMHQIHPEEKSHRSIIYHFASSAGKNAFLEAKTVSSLPTE</sequence>
<dbReference type="InterPro" id="IPR029044">
    <property type="entry name" value="Nucleotide-diphossugar_trans"/>
</dbReference>
<dbReference type="SUPFAM" id="SSF53448">
    <property type="entry name" value="Nucleotide-diphospho-sugar transferases"/>
    <property type="match status" value="1"/>
</dbReference>
<dbReference type="AlphaFoldDB" id="A0A2A4X4X4"/>
<protein>
    <recommendedName>
        <fullName evidence="3">Nucleotide-diphospho-sugar transferase domain-containing protein</fullName>
    </recommendedName>
</protein>
<proteinExistence type="predicted"/>
<name>A0A2A4X4X4_UNCAE</name>
<dbReference type="EMBL" id="NVUK01000019">
    <property type="protein sequence ID" value="PCI77179.1"/>
    <property type="molecule type" value="Genomic_DNA"/>
</dbReference>
<evidence type="ECO:0008006" key="3">
    <source>
        <dbReference type="Google" id="ProtNLM"/>
    </source>
</evidence>
<dbReference type="Gene3D" id="3.90.550.10">
    <property type="entry name" value="Spore Coat Polysaccharide Biosynthesis Protein SpsA, Chain A"/>
    <property type="match status" value="1"/>
</dbReference>
<reference evidence="2" key="1">
    <citation type="submission" date="2017-08" db="EMBL/GenBank/DDBJ databases">
        <title>A dynamic microbial community with high functional redundancy inhabits the cold, oxic subseafloor aquifer.</title>
        <authorList>
            <person name="Tully B.J."/>
            <person name="Wheat C.G."/>
            <person name="Glazer B.T."/>
            <person name="Huber J.A."/>
        </authorList>
    </citation>
    <scope>NUCLEOTIDE SEQUENCE [LARGE SCALE GENOMIC DNA]</scope>
</reference>
<comment type="caution">
    <text evidence="1">The sequence shown here is derived from an EMBL/GenBank/DDBJ whole genome shotgun (WGS) entry which is preliminary data.</text>
</comment>